<dbReference type="EMBL" id="CZBE01000020">
    <property type="protein sequence ID" value="CUP99949.1"/>
    <property type="molecule type" value="Genomic_DNA"/>
</dbReference>
<keyword evidence="2" id="KW-0238">DNA-binding</keyword>
<evidence type="ECO:0000313" key="6">
    <source>
        <dbReference type="EMBL" id="CUP99949.1"/>
    </source>
</evidence>
<dbReference type="Pfam" id="PF00027">
    <property type="entry name" value="cNMP_binding"/>
    <property type="match status" value="1"/>
</dbReference>
<dbReference type="InterPro" id="IPR036390">
    <property type="entry name" value="WH_DNA-bd_sf"/>
</dbReference>
<sequence length="235" mass="26087">MEKFFDILKSVSLFHGIDPADYPRMLACLNASPRHFLAGEWILLAGAPADRVGILLEGRAQVVREELSGSRTILTGLEPADLFAEAFVCASGGNRTLPVSVFSVTDSAVLLLDYRRIISSGPESCAFHDQLVENMLAVMAGKNLMLNRRIGHLSRRTTREKLLSYLSEQAALCGSTEFDISFDRQELADYLCVERSAMSAILSKLRAQGVLEYSRSHFRLLALPKEHVEEAFYSD</sequence>
<dbReference type="PROSITE" id="PS51063">
    <property type="entry name" value="HTH_CRP_2"/>
    <property type="match status" value="1"/>
</dbReference>
<organism evidence="6 8">
    <name type="scientific">Anaerotruncus colihominis</name>
    <dbReference type="NCBI Taxonomy" id="169435"/>
    <lineage>
        <taxon>Bacteria</taxon>
        <taxon>Bacillati</taxon>
        <taxon>Bacillota</taxon>
        <taxon>Clostridia</taxon>
        <taxon>Eubacteriales</taxon>
        <taxon>Oscillospiraceae</taxon>
        <taxon>Anaerotruncus</taxon>
    </lineage>
</organism>
<evidence type="ECO:0000313" key="7">
    <source>
        <dbReference type="EMBL" id="OUP68938.1"/>
    </source>
</evidence>
<evidence type="ECO:0000259" key="4">
    <source>
        <dbReference type="PROSITE" id="PS50042"/>
    </source>
</evidence>
<accession>A0A174SZG5</accession>
<dbReference type="PROSITE" id="PS50042">
    <property type="entry name" value="CNMP_BINDING_3"/>
    <property type="match status" value="1"/>
</dbReference>
<dbReference type="Pfam" id="PF13545">
    <property type="entry name" value="HTH_Crp_2"/>
    <property type="match status" value="1"/>
</dbReference>
<evidence type="ECO:0000256" key="2">
    <source>
        <dbReference type="ARBA" id="ARBA00023125"/>
    </source>
</evidence>
<gene>
    <name evidence="7" type="ORF">B5F11_11345</name>
    <name evidence="6" type="ORF">ERS852551_02704</name>
</gene>
<dbReference type="RefSeq" id="WP_006874951.1">
    <property type="nucleotide sequence ID" value="NZ_CABIWA010000001.1"/>
</dbReference>
<feature type="domain" description="HTH crp-type" evidence="5">
    <location>
        <begin position="156"/>
        <end position="224"/>
    </location>
</feature>
<protein>
    <submittedName>
        <fullName evidence="7">Crp/Fnr family transcriptional regulator</fullName>
    </submittedName>
    <submittedName>
        <fullName evidence="6">Transcriptional activator FtrB</fullName>
    </submittedName>
</protein>
<reference evidence="7" key="3">
    <citation type="journal article" date="2018" name="BMC Genomics">
        <title>Whole genome sequencing and function prediction of 133 gut anaerobes isolated from chicken caecum in pure cultures.</title>
        <authorList>
            <person name="Medvecky M."/>
            <person name="Cejkova D."/>
            <person name="Polansky O."/>
            <person name="Karasova D."/>
            <person name="Kubasova T."/>
            <person name="Cizek A."/>
            <person name="Rychlik I."/>
        </authorList>
    </citation>
    <scope>NUCLEOTIDE SEQUENCE</scope>
    <source>
        <strain evidence="7">An175</strain>
    </source>
</reference>
<reference evidence="9" key="2">
    <citation type="submission" date="2017-04" db="EMBL/GenBank/DDBJ databases">
        <title>Function of individual gut microbiota members based on whole genome sequencing of pure cultures obtained from chicken caecum.</title>
        <authorList>
            <person name="Medvecky M."/>
            <person name="Cejkova D."/>
            <person name="Polansky O."/>
            <person name="Karasova D."/>
            <person name="Kubasova T."/>
            <person name="Cizek A."/>
            <person name="Rychlik I."/>
        </authorList>
    </citation>
    <scope>NUCLEOTIDE SEQUENCE [LARGE SCALE GENOMIC DNA]</scope>
    <source>
        <strain evidence="9">An175</strain>
    </source>
</reference>
<dbReference type="Proteomes" id="UP000196386">
    <property type="component" value="Unassembled WGS sequence"/>
</dbReference>
<dbReference type="InterPro" id="IPR014710">
    <property type="entry name" value="RmlC-like_jellyroll"/>
</dbReference>
<evidence type="ECO:0000313" key="9">
    <source>
        <dbReference type="Proteomes" id="UP000196386"/>
    </source>
</evidence>
<dbReference type="SUPFAM" id="SSF46785">
    <property type="entry name" value="Winged helix' DNA-binding domain"/>
    <property type="match status" value="1"/>
</dbReference>
<dbReference type="Gene3D" id="2.60.120.10">
    <property type="entry name" value="Jelly Rolls"/>
    <property type="match status" value="1"/>
</dbReference>
<evidence type="ECO:0000256" key="1">
    <source>
        <dbReference type="ARBA" id="ARBA00023015"/>
    </source>
</evidence>
<dbReference type="OrthoDB" id="9774616at2"/>
<name>A0A174SZG5_9FIRM</name>
<keyword evidence="1" id="KW-0805">Transcription regulation</keyword>
<reference evidence="6 8" key="1">
    <citation type="submission" date="2015-09" db="EMBL/GenBank/DDBJ databases">
        <authorList>
            <consortium name="Pathogen Informatics"/>
        </authorList>
    </citation>
    <scope>NUCLEOTIDE SEQUENCE [LARGE SCALE GENOMIC DNA]</scope>
    <source>
        <strain evidence="6 8">2789STDY5834939</strain>
    </source>
</reference>
<dbReference type="CDD" id="cd00038">
    <property type="entry name" value="CAP_ED"/>
    <property type="match status" value="1"/>
</dbReference>
<dbReference type="SMART" id="SM00100">
    <property type="entry name" value="cNMP"/>
    <property type="match status" value="1"/>
</dbReference>
<dbReference type="GO" id="GO:0003677">
    <property type="term" value="F:DNA binding"/>
    <property type="evidence" value="ECO:0007669"/>
    <property type="project" value="UniProtKB-KW"/>
</dbReference>
<dbReference type="EMBL" id="NFKP01000013">
    <property type="protein sequence ID" value="OUP68938.1"/>
    <property type="molecule type" value="Genomic_DNA"/>
</dbReference>
<evidence type="ECO:0000256" key="3">
    <source>
        <dbReference type="ARBA" id="ARBA00023163"/>
    </source>
</evidence>
<dbReference type="InterPro" id="IPR018490">
    <property type="entry name" value="cNMP-bd_dom_sf"/>
</dbReference>
<evidence type="ECO:0000313" key="8">
    <source>
        <dbReference type="Proteomes" id="UP000095765"/>
    </source>
</evidence>
<dbReference type="GO" id="GO:0006355">
    <property type="term" value="P:regulation of DNA-templated transcription"/>
    <property type="evidence" value="ECO:0007669"/>
    <property type="project" value="InterPro"/>
</dbReference>
<dbReference type="AlphaFoldDB" id="A0A174SZG5"/>
<feature type="domain" description="Cyclic nucleotide-binding" evidence="4">
    <location>
        <begin position="13"/>
        <end position="113"/>
    </location>
</feature>
<dbReference type="SUPFAM" id="SSF51206">
    <property type="entry name" value="cAMP-binding domain-like"/>
    <property type="match status" value="1"/>
</dbReference>
<evidence type="ECO:0000259" key="5">
    <source>
        <dbReference type="PROSITE" id="PS51063"/>
    </source>
</evidence>
<keyword evidence="3" id="KW-0804">Transcription</keyword>
<dbReference type="InterPro" id="IPR000595">
    <property type="entry name" value="cNMP-bd_dom"/>
</dbReference>
<dbReference type="Proteomes" id="UP000095765">
    <property type="component" value="Unassembled WGS sequence"/>
</dbReference>
<dbReference type="InterPro" id="IPR012318">
    <property type="entry name" value="HTH_CRP"/>
</dbReference>
<proteinExistence type="predicted"/>